<comment type="caution">
    <text evidence="2">The sequence shown here is derived from an EMBL/GenBank/DDBJ whole genome shotgun (WGS) entry which is preliminary data.</text>
</comment>
<name>A0ABV9LXE5_9ALTE</name>
<proteinExistence type="predicted"/>
<keyword evidence="1" id="KW-0812">Transmembrane</keyword>
<protein>
    <submittedName>
        <fullName evidence="2">Uncharacterized protein</fullName>
    </submittedName>
</protein>
<gene>
    <name evidence="2" type="ORF">ACFO4O_10145</name>
</gene>
<dbReference type="EMBL" id="JBHSGU010000002">
    <property type="protein sequence ID" value="MFC4700520.1"/>
    <property type="molecule type" value="Genomic_DNA"/>
</dbReference>
<sequence length="139" mass="15506">MNKISMKRGLWFHLPFEDQGVRHQIAVHLNPMTGKEVVYVDDHPASERRNLLATRSTHHIMINDSALTVELEETESFKGVYRANLKRLRTVICYDEKRLYSEKGALKSIALQLAASIVAGILLAGALYLAVQALYGGAA</sequence>
<keyword evidence="1" id="KW-1133">Transmembrane helix</keyword>
<accession>A0ABV9LXE5</accession>
<feature type="transmembrane region" description="Helical" evidence="1">
    <location>
        <begin position="109"/>
        <end position="131"/>
    </location>
</feature>
<evidence type="ECO:0000256" key="1">
    <source>
        <dbReference type="SAM" id="Phobius"/>
    </source>
</evidence>
<evidence type="ECO:0000313" key="3">
    <source>
        <dbReference type="Proteomes" id="UP001595897"/>
    </source>
</evidence>
<dbReference type="Proteomes" id="UP001595897">
    <property type="component" value="Unassembled WGS sequence"/>
</dbReference>
<reference evidence="3" key="1">
    <citation type="journal article" date="2019" name="Int. J. Syst. Evol. Microbiol.">
        <title>The Global Catalogue of Microorganisms (GCM) 10K type strain sequencing project: providing services to taxonomists for standard genome sequencing and annotation.</title>
        <authorList>
            <consortium name="The Broad Institute Genomics Platform"/>
            <consortium name="The Broad Institute Genome Sequencing Center for Infectious Disease"/>
            <person name="Wu L."/>
            <person name="Ma J."/>
        </authorList>
    </citation>
    <scope>NUCLEOTIDE SEQUENCE [LARGE SCALE GENOMIC DNA]</scope>
    <source>
        <strain evidence="3">KACC 12507</strain>
    </source>
</reference>
<keyword evidence="1" id="KW-0472">Membrane</keyword>
<evidence type="ECO:0000313" key="2">
    <source>
        <dbReference type="EMBL" id="MFC4700520.1"/>
    </source>
</evidence>
<dbReference type="RefSeq" id="WP_382407993.1">
    <property type="nucleotide sequence ID" value="NZ_JBHSGU010000002.1"/>
</dbReference>
<keyword evidence="3" id="KW-1185">Reference proteome</keyword>
<organism evidence="2 3">
    <name type="scientific">Glaciecola siphonariae</name>
    <dbReference type="NCBI Taxonomy" id="521012"/>
    <lineage>
        <taxon>Bacteria</taxon>
        <taxon>Pseudomonadati</taxon>
        <taxon>Pseudomonadota</taxon>
        <taxon>Gammaproteobacteria</taxon>
        <taxon>Alteromonadales</taxon>
        <taxon>Alteromonadaceae</taxon>
        <taxon>Glaciecola</taxon>
    </lineage>
</organism>